<dbReference type="RefSeq" id="WP_066874577.1">
    <property type="nucleotide sequence ID" value="NZ_LNQB01000073.1"/>
</dbReference>
<keyword evidence="2" id="KW-0732">Signal</keyword>
<feature type="region of interest" description="Disordered" evidence="1">
    <location>
        <begin position="44"/>
        <end position="92"/>
    </location>
</feature>
<feature type="compositionally biased region" description="Low complexity" evidence="1">
    <location>
        <begin position="44"/>
        <end position="68"/>
    </location>
</feature>
<dbReference type="EMBL" id="LNQB01000073">
    <property type="protein sequence ID" value="OAP44626.1"/>
    <property type="molecule type" value="Genomic_DNA"/>
</dbReference>
<comment type="caution">
    <text evidence="3">The sequence shown here is derived from an EMBL/GenBank/DDBJ whole genome shotgun (WGS) entry which is preliminary data.</text>
</comment>
<keyword evidence="4" id="KW-1185">Reference proteome</keyword>
<dbReference type="Proteomes" id="UP000078507">
    <property type="component" value="Unassembled WGS sequence"/>
</dbReference>
<evidence type="ECO:0000256" key="1">
    <source>
        <dbReference type="SAM" id="MobiDB-lite"/>
    </source>
</evidence>
<protein>
    <recommendedName>
        <fullName evidence="5">Alanine and proline-rich secreted protein Apa</fullName>
    </recommendedName>
</protein>
<proteinExistence type="predicted"/>
<dbReference type="STRING" id="36856.ATB98_17275"/>
<dbReference type="AlphaFoldDB" id="A0A178YB27"/>
<sequence length="250" mass="26072">MSRNLANRVLPVRLVTLLLASVTICAPVTAAPALALSELQGAPAPAAGGENAAPADEPDGAAPEEQAPLEIPMPDPLVDKAAGAEGDEGAAPEVLEPVEVLTDVAKIPAPVARMRELIVEAAASGDIERLRPLLGKGPTQTQVAGTGDEDPIATLKGLSGDQDGIEILAILLDVLSTGFVLADKGTPDEAYVWPYFAEKPLASLTPPEKVELFRLVTAGDFAGMEELGNYNFYRVGITPDGRWKFFIAGD</sequence>
<accession>A0A178YB27</accession>
<reference evidence="3 4" key="1">
    <citation type="submission" date="2015-11" db="EMBL/GenBank/DDBJ databases">
        <title>Ensifer anhuiense sp. nov., an effective nitrogen fixation bacterium with Glycine soja.</title>
        <authorList>
            <person name="Yan H."/>
            <person name="Chen W."/>
        </authorList>
    </citation>
    <scope>NUCLEOTIDE SEQUENCE [LARGE SCALE GENOMIC DNA]</scope>
    <source>
        <strain evidence="3 4">LMG 7837</strain>
    </source>
</reference>
<evidence type="ECO:0000313" key="3">
    <source>
        <dbReference type="EMBL" id="OAP44626.1"/>
    </source>
</evidence>
<gene>
    <name evidence="3" type="ORF">ATB98_17275</name>
</gene>
<name>A0A178YB27_SINSA</name>
<evidence type="ECO:0000256" key="2">
    <source>
        <dbReference type="SAM" id="SignalP"/>
    </source>
</evidence>
<feature type="chain" id="PRO_5008097741" description="Alanine and proline-rich secreted protein Apa" evidence="2">
    <location>
        <begin position="31"/>
        <end position="250"/>
    </location>
</feature>
<organism evidence="3 4">
    <name type="scientific">Sinorhizobium saheli</name>
    <dbReference type="NCBI Taxonomy" id="36856"/>
    <lineage>
        <taxon>Bacteria</taxon>
        <taxon>Pseudomonadati</taxon>
        <taxon>Pseudomonadota</taxon>
        <taxon>Alphaproteobacteria</taxon>
        <taxon>Hyphomicrobiales</taxon>
        <taxon>Rhizobiaceae</taxon>
        <taxon>Sinorhizobium/Ensifer group</taxon>
        <taxon>Sinorhizobium</taxon>
    </lineage>
</organism>
<feature type="signal peptide" evidence="2">
    <location>
        <begin position="1"/>
        <end position="30"/>
    </location>
</feature>
<evidence type="ECO:0000313" key="4">
    <source>
        <dbReference type="Proteomes" id="UP000078507"/>
    </source>
</evidence>
<evidence type="ECO:0008006" key="5">
    <source>
        <dbReference type="Google" id="ProtNLM"/>
    </source>
</evidence>
<dbReference type="OrthoDB" id="9809589at2"/>